<keyword evidence="10" id="KW-1185">Reference proteome</keyword>
<evidence type="ECO:0000313" key="9">
    <source>
        <dbReference type="EMBL" id="EFA44110.1"/>
    </source>
</evidence>
<dbReference type="OrthoDB" id="1089822at2"/>
<evidence type="ECO:0000256" key="2">
    <source>
        <dbReference type="ARBA" id="ARBA00004442"/>
    </source>
</evidence>
<feature type="signal peptide" evidence="8">
    <location>
        <begin position="1"/>
        <end position="19"/>
    </location>
</feature>
<dbReference type="InterPro" id="IPR026444">
    <property type="entry name" value="Secre_tail"/>
</dbReference>
<evidence type="ECO:0000256" key="3">
    <source>
        <dbReference type="ARBA" id="ARBA00004613"/>
    </source>
</evidence>
<dbReference type="GO" id="GO:0005576">
    <property type="term" value="C:extracellular region"/>
    <property type="evidence" value="ECO:0007669"/>
    <property type="project" value="UniProtKB-SubCell"/>
</dbReference>
<dbReference type="PANTHER" id="PTHR11319:SF35">
    <property type="entry name" value="OUTER MEMBRANE PROTEIN PMPC-RELATED"/>
    <property type="match status" value="1"/>
</dbReference>
<evidence type="ECO:0000256" key="7">
    <source>
        <dbReference type="ARBA" id="ARBA00023237"/>
    </source>
</evidence>
<dbReference type="Gene3D" id="2.160.20.20">
    <property type="match status" value="1"/>
</dbReference>
<dbReference type="Proteomes" id="UP000003160">
    <property type="component" value="Unassembled WGS sequence"/>
</dbReference>
<proteinExistence type="predicted"/>
<gene>
    <name evidence="9" type="ORF">HMPREF0645_1469</name>
</gene>
<evidence type="ECO:0000256" key="6">
    <source>
        <dbReference type="ARBA" id="ARBA00023136"/>
    </source>
</evidence>
<evidence type="ECO:0008006" key="11">
    <source>
        <dbReference type="Google" id="ProtNLM"/>
    </source>
</evidence>
<dbReference type="RefSeq" id="WP_007173573.1">
    <property type="nucleotide sequence ID" value="NZ_GG704780.1"/>
</dbReference>
<keyword evidence="4" id="KW-0964">Secreted</keyword>
<comment type="subcellular location">
    <subcellularLocation>
        <location evidence="1">Cell envelope</location>
    </subcellularLocation>
    <subcellularLocation>
        <location evidence="2">Cell outer membrane</location>
    </subcellularLocation>
    <subcellularLocation>
        <location evidence="3">Secreted</location>
    </subcellularLocation>
</comment>
<evidence type="ECO:0000256" key="4">
    <source>
        <dbReference type="ARBA" id="ARBA00022525"/>
    </source>
</evidence>
<evidence type="ECO:0000256" key="8">
    <source>
        <dbReference type="SAM" id="SignalP"/>
    </source>
</evidence>
<keyword evidence="7" id="KW-0998">Cell outer membrane</keyword>
<sequence>MKKITLLSFAMAFALCCHGQTVTTTVMDETVDGSLLKIIKEAPAKTHVDIKFDMEGHELIYEGASAIQLVDKDITIDGTNAKDGKRVVLKSAGTTADVTKGGSMFKVGKGAKLVLKNIELTQFQKIALYCTDNGVLTVDNSLFYNNIDIKKEKGNNGGVLRHSGGTVTFTRCMFKGNEANGTYGGGVICAYNTAGMPLSLTVSGCTFTQNCSTSGGAIAVNLRNNNTVPTVKIENCTFANNYVADRGGAIYMQDAHTAANNAASFSPVLVNNTFVGNVSGNATSDDGGAINFWARGTAVVMTPIFFNNLLQANYYDPWNKNRANDIKCFYLDGDKAGDQVMTGTVNIKAANNIFGAAEDSFVKSVADKNNNSVADFESADIFMEKVANPIDGEEETVHYTAKLYDNGVLALPAIKENSIVIAKGVTSFEGIEAPKVDQFGNARPAVPSVGAVEYVAEPTSIKVAKTGHDIIIAYANNMLKVSGLTKNCTLALYNSAGQCVMTAVVTDNQTLHLDSLAKGIYLARIDGQSVKFVKS</sequence>
<dbReference type="HOGENOM" id="CLU_521437_0_0_10"/>
<keyword evidence="6" id="KW-0472">Membrane</keyword>
<dbReference type="eggNOG" id="COG3210">
    <property type="taxonomic scope" value="Bacteria"/>
</dbReference>
<evidence type="ECO:0000313" key="10">
    <source>
        <dbReference type="Proteomes" id="UP000003160"/>
    </source>
</evidence>
<dbReference type="InterPro" id="IPR003368">
    <property type="entry name" value="POMP_repeat"/>
</dbReference>
<feature type="chain" id="PRO_5003025264" description="Secretion system C-terminal sorting domain-containing protein" evidence="8">
    <location>
        <begin position="20"/>
        <end position="535"/>
    </location>
</feature>
<name>D1PWY4_9BACT</name>
<dbReference type="InterPro" id="IPR012332">
    <property type="entry name" value="Autotransporter_pectin_lyase_C"/>
</dbReference>
<dbReference type="InterPro" id="IPR011050">
    <property type="entry name" value="Pectin_lyase_fold/virulence"/>
</dbReference>
<accession>D1PWY4</accession>
<dbReference type="GO" id="GO:0009279">
    <property type="term" value="C:cell outer membrane"/>
    <property type="evidence" value="ECO:0007669"/>
    <property type="project" value="UniProtKB-SubCell"/>
</dbReference>
<reference evidence="9 10" key="1">
    <citation type="submission" date="2009-10" db="EMBL/GenBank/DDBJ databases">
        <authorList>
            <person name="Qin X."/>
            <person name="Bachman B."/>
            <person name="Battles P."/>
            <person name="Bell A."/>
            <person name="Bess C."/>
            <person name="Bickham C."/>
            <person name="Chaboub L."/>
            <person name="Chen D."/>
            <person name="Coyle M."/>
            <person name="Deiros D.R."/>
            <person name="Dinh H."/>
            <person name="Forbes L."/>
            <person name="Fowler G."/>
            <person name="Francisco L."/>
            <person name="Fu Q."/>
            <person name="Gubbala S."/>
            <person name="Hale W."/>
            <person name="Han Y."/>
            <person name="Hemphill L."/>
            <person name="Highlander S.K."/>
            <person name="Hirani K."/>
            <person name="Hogues M."/>
            <person name="Jackson L."/>
            <person name="Jakkamsetti A."/>
            <person name="Javaid M."/>
            <person name="Jiang H."/>
            <person name="Korchina V."/>
            <person name="Kovar C."/>
            <person name="Lara F."/>
            <person name="Lee S."/>
            <person name="Mata R."/>
            <person name="Mathew T."/>
            <person name="Moen C."/>
            <person name="Morales K."/>
            <person name="Munidasa M."/>
            <person name="Nazareth L."/>
            <person name="Ngo R."/>
            <person name="Nguyen L."/>
            <person name="Okwuonu G."/>
            <person name="Ongeri F."/>
            <person name="Patil S."/>
            <person name="Petrosino J."/>
            <person name="Pham C."/>
            <person name="Pham P."/>
            <person name="Pu L.-L."/>
            <person name="Puazo M."/>
            <person name="Raj R."/>
            <person name="Reid J."/>
            <person name="Rouhana J."/>
            <person name="Saada N."/>
            <person name="Shang Y."/>
            <person name="Simmons D."/>
            <person name="Thornton R."/>
            <person name="Warren J."/>
            <person name="Weissenberger G."/>
            <person name="Zhang J."/>
            <person name="Zhang L."/>
            <person name="Zhou C."/>
            <person name="Zhu D."/>
            <person name="Muzny D."/>
            <person name="Worley K."/>
            <person name="Gibbs R."/>
        </authorList>
    </citation>
    <scope>NUCLEOTIDE SEQUENCE [LARGE SCALE GENOMIC DNA]</scope>
    <source>
        <strain evidence="9 10">DSM 17361</strain>
    </source>
</reference>
<dbReference type="NCBIfam" id="TIGR01376">
    <property type="entry name" value="POMP_repeat"/>
    <property type="match status" value="1"/>
</dbReference>
<protein>
    <recommendedName>
        <fullName evidence="11">Secretion system C-terminal sorting domain-containing protein</fullName>
    </recommendedName>
</protein>
<organism evidence="9 10">
    <name type="scientific">Hallella bergensis DSM 17361</name>
    <dbReference type="NCBI Taxonomy" id="585502"/>
    <lineage>
        <taxon>Bacteria</taxon>
        <taxon>Pseudomonadati</taxon>
        <taxon>Bacteroidota</taxon>
        <taxon>Bacteroidia</taxon>
        <taxon>Bacteroidales</taxon>
        <taxon>Prevotellaceae</taxon>
        <taxon>Hallella</taxon>
    </lineage>
</organism>
<dbReference type="NCBIfam" id="TIGR04183">
    <property type="entry name" value="Por_Secre_tail"/>
    <property type="match status" value="1"/>
</dbReference>
<evidence type="ECO:0000256" key="5">
    <source>
        <dbReference type="ARBA" id="ARBA00022729"/>
    </source>
</evidence>
<dbReference type="AlphaFoldDB" id="D1PWY4"/>
<evidence type="ECO:0000256" key="1">
    <source>
        <dbReference type="ARBA" id="ARBA00004196"/>
    </source>
</evidence>
<dbReference type="SUPFAM" id="SSF51126">
    <property type="entry name" value="Pectin lyase-like"/>
    <property type="match status" value="1"/>
</dbReference>
<dbReference type="Pfam" id="PF02415">
    <property type="entry name" value="Chlam_PMP"/>
    <property type="match status" value="1"/>
</dbReference>
<dbReference type="EMBL" id="ACKS01000062">
    <property type="protein sequence ID" value="EFA44110.1"/>
    <property type="molecule type" value="Genomic_DNA"/>
</dbReference>
<dbReference type="PANTHER" id="PTHR11319">
    <property type="entry name" value="G PROTEIN-COUPLED RECEPTOR-RELATED"/>
    <property type="match status" value="1"/>
</dbReference>
<comment type="caution">
    <text evidence="9">The sequence shown here is derived from an EMBL/GenBank/DDBJ whole genome shotgun (WGS) entry which is preliminary data.</text>
</comment>
<keyword evidence="5 8" id="KW-0732">Signal</keyword>